<evidence type="ECO:0000313" key="2">
    <source>
        <dbReference type="EMBL" id="CAD6925338.1"/>
    </source>
</evidence>
<feature type="domain" description="F-box" evidence="1">
    <location>
        <begin position="7"/>
        <end position="34"/>
    </location>
</feature>
<evidence type="ECO:0000313" key="3">
    <source>
        <dbReference type="Proteomes" id="UP000836402"/>
    </source>
</evidence>
<organism evidence="2 3">
    <name type="scientific">Tilletia caries</name>
    <name type="common">wheat bunt fungus</name>
    <dbReference type="NCBI Taxonomy" id="13290"/>
    <lineage>
        <taxon>Eukaryota</taxon>
        <taxon>Fungi</taxon>
        <taxon>Dikarya</taxon>
        <taxon>Basidiomycota</taxon>
        <taxon>Ustilaginomycotina</taxon>
        <taxon>Exobasidiomycetes</taxon>
        <taxon>Tilletiales</taxon>
        <taxon>Tilletiaceae</taxon>
        <taxon>Tilletia</taxon>
    </lineage>
</organism>
<dbReference type="EMBL" id="CAJHJG010002982">
    <property type="protein sequence ID" value="CAD6925338.1"/>
    <property type="molecule type" value="Genomic_DNA"/>
</dbReference>
<comment type="caution">
    <text evidence="2">The sequence shown here is derived from an EMBL/GenBank/DDBJ whole genome shotgun (WGS) entry which is preliminary data.</text>
</comment>
<keyword evidence="3" id="KW-1185">Reference proteome</keyword>
<dbReference type="InterPro" id="IPR036047">
    <property type="entry name" value="F-box-like_dom_sf"/>
</dbReference>
<dbReference type="InterPro" id="IPR001810">
    <property type="entry name" value="F-box_dom"/>
</dbReference>
<dbReference type="Proteomes" id="UP000836402">
    <property type="component" value="Unassembled WGS sequence"/>
</dbReference>
<name>A0ABN7IZS0_9BASI</name>
<accession>A0ABN7IZS0</accession>
<sequence length="597" mass="66723">MTSDFVAALPSELVIKIFAFLDPACLTRCTAVSRGTFYHTSPPFLPSSASLGTPTDANFEMAGHRYQGWKSLIENDLIWHKVATEQLGLCPAAVEVQDLATLPSLKRWSASGHLANLTSFRQLCVRWQQVLYSWRGSFDPNEEQDVPHSSLRQSRSKIRKIQATSKFIQIVTRVGLRSAWYIKADPEEGVLIVIASGWGLYVLDIKTNQVLTQLSIEQVGAYEHLEGERGILVINDTRTAHGDFDVWVHRRLVLNGGNGDIYQRRNTLRPSQCSYVSRFKWPVFCTMGVFGTAFFWDLSDPEQPRHLISIDISAFYYPLGLDFDDQHLFMAGESLGAVTVYDRATGQVKWSLAAHLRQADAHSLIRSYKLDFSEFLEDADQRSSPFELCERQLLGKRHLNDKLDAAINRLGDATPGDDDDEYDRPEWVAIHPDEGTGALLVLGRTMLAIIPDFASLTESNCRAPIMMIEYTGRRHYSPYADSRMQRSLAVADGRAFVVMDCPIVLDLAPQRKAPLTPGSAPFRLSDDPDTPPPLRIFAGRNPFIESTDVDGARGCISAQMDAANLFAAISTRAPVDSDGNFEGYTPFEILHWRIDGA</sequence>
<reference evidence="2" key="1">
    <citation type="submission" date="2020-10" db="EMBL/GenBank/DDBJ databases">
        <authorList>
            <person name="Sedaghatjoo S."/>
        </authorList>
    </citation>
    <scope>NUCLEOTIDE SEQUENCE</scope>
    <source>
        <strain evidence="2">AZH3</strain>
    </source>
</reference>
<gene>
    <name evidence="2" type="ORF">JKIAZH3_G8608</name>
</gene>
<dbReference type="SUPFAM" id="SSF63825">
    <property type="entry name" value="YWTD domain"/>
    <property type="match status" value="1"/>
</dbReference>
<dbReference type="Gene3D" id="1.20.1280.50">
    <property type="match status" value="1"/>
</dbReference>
<dbReference type="SUPFAM" id="SSF81383">
    <property type="entry name" value="F-box domain"/>
    <property type="match status" value="1"/>
</dbReference>
<protein>
    <recommendedName>
        <fullName evidence="1">F-box domain-containing protein</fullName>
    </recommendedName>
</protein>
<evidence type="ECO:0000259" key="1">
    <source>
        <dbReference type="Pfam" id="PF12937"/>
    </source>
</evidence>
<dbReference type="Pfam" id="PF12937">
    <property type="entry name" value="F-box-like"/>
    <property type="match status" value="1"/>
</dbReference>
<proteinExistence type="predicted"/>